<dbReference type="GO" id="GO:0017080">
    <property type="term" value="F:sodium channel regulator activity"/>
    <property type="evidence" value="ECO:0007669"/>
    <property type="project" value="TreeGrafter"/>
</dbReference>
<comment type="similarity">
    <text evidence="2 9">Belongs to the FXYD family.</text>
</comment>
<dbReference type="GO" id="GO:0043269">
    <property type="term" value="P:regulation of monoatomic ion transport"/>
    <property type="evidence" value="ECO:0007669"/>
    <property type="project" value="InterPro"/>
</dbReference>
<keyword evidence="11" id="KW-1185">Reference proteome</keyword>
<keyword evidence="4 9" id="KW-0812">Transmembrane</keyword>
<name>A0A7J6B294_AMEME</name>
<dbReference type="Gene3D" id="1.20.5.780">
    <property type="entry name" value="Single helix bin"/>
    <property type="match status" value="1"/>
</dbReference>
<dbReference type="EMBL" id="JAAGNN010000006">
    <property type="protein sequence ID" value="KAF4088567.1"/>
    <property type="molecule type" value="Genomic_DNA"/>
</dbReference>
<evidence type="ECO:0000256" key="3">
    <source>
        <dbReference type="ARBA" id="ARBA00022448"/>
    </source>
</evidence>
<organism evidence="10 11">
    <name type="scientific">Ameiurus melas</name>
    <name type="common">Black bullhead</name>
    <name type="synonym">Silurus melas</name>
    <dbReference type="NCBI Taxonomy" id="219545"/>
    <lineage>
        <taxon>Eukaryota</taxon>
        <taxon>Metazoa</taxon>
        <taxon>Chordata</taxon>
        <taxon>Craniata</taxon>
        <taxon>Vertebrata</taxon>
        <taxon>Euteleostomi</taxon>
        <taxon>Actinopterygii</taxon>
        <taxon>Neopterygii</taxon>
        <taxon>Teleostei</taxon>
        <taxon>Ostariophysi</taxon>
        <taxon>Siluriformes</taxon>
        <taxon>Ictaluridae</taxon>
        <taxon>Ameiurus</taxon>
    </lineage>
</organism>
<evidence type="ECO:0000256" key="1">
    <source>
        <dbReference type="ARBA" id="ARBA00004479"/>
    </source>
</evidence>
<evidence type="ECO:0000256" key="8">
    <source>
        <dbReference type="ARBA" id="ARBA00023136"/>
    </source>
</evidence>
<evidence type="ECO:0000256" key="6">
    <source>
        <dbReference type="ARBA" id="ARBA00022989"/>
    </source>
</evidence>
<dbReference type="AlphaFoldDB" id="A0A7J6B294"/>
<keyword evidence="3 9" id="KW-0813">Transport</keyword>
<comment type="subcellular location">
    <subcellularLocation>
        <location evidence="1">Membrane</location>
        <topology evidence="1">Single-pass type I membrane protein</topology>
    </subcellularLocation>
</comment>
<reference evidence="10 11" key="1">
    <citation type="submission" date="2020-02" db="EMBL/GenBank/DDBJ databases">
        <title>A chromosome-scale genome assembly of the black bullhead catfish (Ameiurus melas).</title>
        <authorList>
            <person name="Wen M."/>
            <person name="Zham M."/>
            <person name="Cabau C."/>
            <person name="Klopp C."/>
            <person name="Donnadieu C."/>
            <person name="Roques C."/>
            <person name="Bouchez O."/>
            <person name="Lampietro C."/>
            <person name="Jouanno E."/>
            <person name="Herpin A."/>
            <person name="Louis A."/>
            <person name="Berthelot C."/>
            <person name="Parey E."/>
            <person name="Roest-Crollius H."/>
            <person name="Braasch I."/>
            <person name="Postlethwait J."/>
            <person name="Robinson-Rechavi M."/>
            <person name="Echchiki A."/>
            <person name="Begum T."/>
            <person name="Montfort J."/>
            <person name="Schartl M."/>
            <person name="Bobe J."/>
            <person name="Guiguen Y."/>
        </authorList>
    </citation>
    <scope>NUCLEOTIDE SEQUENCE [LARGE SCALE GENOMIC DNA]</scope>
    <source>
        <strain evidence="10">M_S1</strain>
        <tissue evidence="10">Blood</tissue>
    </source>
</reference>
<evidence type="ECO:0000256" key="4">
    <source>
        <dbReference type="ARBA" id="ARBA00022692"/>
    </source>
</evidence>
<feature type="transmembrane region" description="Helical" evidence="9">
    <location>
        <begin position="135"/>
        <end position="163"/>
    </location>
</feature>
<keyword evidence="8 9" id="KW-0472">Membrane</keyword>
<keyword evidence="6 9" id="KW-1133">Transmembrane helix</keyword>
<evidence type="ECO:0000313" key="10">
    <source>
        <dbReference type="EMBL" id="KAF4088567.1"/>
    </source>
</evidence>
<gene>
    <name evidence="10" type="ORF">AMELA_G00084320</name>
</gene>
<dbReference type="PANTHER" id="PTHR14132:SF15">
    <property type="entry name" value="FXYD DOMAIN-CONTAINING ION TRANSPORT REGULATOR 6-RELATED"/>
    <property type="match status" value="1"/>
</dbReference>
<keyword evidence="5" id="KW-0732">Signal</keyword>
<comment type="caution">
    <text evidence="10">The sequence shown here is derived from an EMBL/GenBank/DDBJ whole genome shotgun (WGS) entry which is preliminary data.</text>
</comment>
<dbReference type="PROSITE" id="PS01310">
    <property type="entry name" value="FXYD"/>
    <property type="match status" value="1"/>
</dbReference>
<evidence type="ECO:0000256" key="5">
    <source>
        <dbReference type="ARBA" id="ARBA00022729"/>
    </source>
</evidence>
<dbReference type="GO" id="GO:0006811">
    <property type="term" value="P:monoatomic ion transport"/>
    <property type="evidence" value="ECO:0007669"/>
    <property type="project" value="UniProtKB-KW"/>
</dbReference>
<evidence type="ECO:0000256" key="2">
    <source>
        <dbReference type="ARBA" id="ARBA00005948"/>
    </source>
</evidence>
<dbReference type="InterPro" id="IPR000272">
    <property type="entry name" value="Ion-transport_regulator_FXYD"/>
</dbReference>
<dbReference type="PANTHER" id="PTHR14132">
    <property type="entry name" value="SODIUM/POTASSIUM-TRANSPORTING ATPASE SUBUNIT GAMMA"/>
    <property type="match status" value="1"/>
</dbReference>
<dbReference type="InterPro" id="IPR047297">
    <property type="entry name" value="FXYD_motif"/>
</dbReference>
<dbReference type="GO" id="GO:0016020">
    <property type="term" value="C:membrane"/>
    <property type="evidence" value="ECO:0007669"/>
    <property type="project" value="UniProtKB-SubCell"/>
</dbReference>
<keyword evidence="7 9" id="KW-0406">Ion transport</keyword>
<evidence type="ECO:0000256" key="7">
    <source>
        <dbReference type="ARBA" id="ARBA00023065"/>
    </source>
</evidence>
<accession>A0A7J6B294</accession>
<proteinExistence type="inferred from homology"/>
<protein>
    <recommendedName>
        <fullName evidence="9">FXYD domain-containing ion transport regulator</fullName>
    </recommendedName>
</protein>
<sequence length="201" mass="22272">MQREDMTSQIKWCKWKEMGTQPSAVFPMNVSSSTSNNTWSCTEASKTAESHGRFRKVFELLAEFIKRGASSTSSTQLHPTSRARAPLESALSDEMELSLLALFCFGHLAPVLASTMDDAHDYDSPFHYDYESVRIGGLVFAAVLFFLGIFIIISELVLGVGVLPKVPLQRKPGLLKLLDLIQKPPEHVSPPEGDRSWTAKA</sequence>
<dbReference type="CDD" id="cd20324">
    <property type="entry name" value="FXYD6"/>
    <property type="match status" value="1"/>
</dbReference>
<dbReference type="Proteomes" id="UP000593565">
    <property type="component" value="Unassembled WGS sequence"/>
</dbReference>
<dbReference type="Pfam" id="PF02038">
    <property type="entry name" value="ATP1G1_PLM_MAT8"/>
    <property type="match status" value="1"/>
</dbReference>
<evidence type="ECO:0000256" key="9">
    <source>
        <dbReference type="RuleBase" id="RU364131"/>
    </source>
</evidence>
<evidence type="ECO:0000313" key="11">
    <source>
        <dbReference type="Proteomes" id="UP000593565"/>
    </source>
</evidence>